<keyword evidence="4" id="KW-0812">Transmembrane</keyword>
<accession>A0A0K1LLS0</accession>
<keyword evidence="1" id="KW-1245">Viral tail assembly</keyword>
<dbReference type="Proteomes" id="UP000225322">
    <property type="component" value="Segment"/>
</dbReference>
<name>A0A0K1LLS0_9CAUD</name>
<evidence type="ECO:0000313" key="7">
    <source>
        <dbReference type="Proteomes" id="UP000225322"/>
    </source>
</evidence>
<evidence type="ECO:0000256" key="1">
    <source>
        <dbReference type="ARBA" id="ARBA00022465"/>
    </source>
</evidence>
<keyword evidence="4" id="KW-0472">Membrane</keyword>
<proteinExistence type="predicted"/>
<dbReference type="NCBIfam" id="TIGR02675">
    <property type="entry name" value="tape_meas_nterm"/>
    <property type="match status" value="1"/>
</dbReference>
<keyword evidence="4" id="KW-1133">Transmembrane helix</keyword>
<dbReference type="Pfam" id="PF20155">
    <property type="entry name" value="TMP_3"/>
    <property type="match status" value="1"/>
</dbReference>
<protein>
    <submittedName>
        <fullName evidence="6">Tape measure protein</fullName>
    </submittedName>
</protein>
<organism evidence="6 7">
    <name type="scientific">Caulobacter phage Sansa</name>
    <dbReference type="NCBI Taxonomy" id="1675600"/>
    <lineage>
        <taxon>Viruses</taxon>
        <taxon>Duplodnaviria</taxon>
        <taxon>Heunggongvirae</taxon>
        <taxon>Uroviricota</taxon>
        <taxon>Caudoviricetes</taxon>
        <taxon>Sansavirus</taxon>
        <taxon>Sansavirus sansa</taxon>
        <taxon>Caulobacter virus Sansa</taxon>
    </lineage>
</organism>
<sequence>MVMADFPTLGLNFDLNEIVGATRGLEKAKSAYLELGEASEEAAKEAEAAANRVVTAAKKLARAAGDARSEARGKGGKPAKTAEELQMEAIQKAIGEKSRFWKQKSAEQMAAARAAAAEEAAQLEKTNRLAQDMLNFRIRLTRQRAAEASAAERAVAEAADKAENEIRQNARTTLEFRMRMARQRAAEEEQIERRVVASMQAAHAAAAAEAKIDADVQKALAERNSQFRVDQIKREYAEEEAARARRLADIRSDAEIERRLAERNMDFRAQQIITASAGGGGRGGGLFSNLFGGAGGAGGFNGILGNLNDTVGRVRTSFLNARFAVAAFLGALTVQPIVHVIDSMTALQARVSLYAAKASDVPYTFEALYKSAQDARQPLEGIATLYTRLAPLADQLGKSQRQLLGITKTVAQSFAIGGASAAESASSSQQLAQALAANRLGGDELRSLAENAPVLLQMIAKSLNMNSAQFIKWAHDGKASASVVVNAIEQASGKIDEMFKRFPVTIGQSITLVSNAFAHLVDRVNVATGASTKIATEISKLAEFLDRQSTIDAFSAGVTNFGKALSLVGSVIKGVVDYLPALGAGLLTIAAASAAPTVMSALATAITAVGIASTGAAGRALVFNQAVMASSRGVAALVASLGGMSAIITGGVAVAIALLVAGLVRIRKAQEDAQNAVSNFGDTQQGAISALQRAASFAETYSINTSGLSKALLDVTGASNSAAGASDTATNANKAALEMANARAEAERALTVSILRRAAADAGQNAQKADNSINGFMGIRDQLQIGRRLASPEAIAKAEKQIKDVEGVVQRERDLQQKLEAQANALEKANLTVTVPEGSGKPSGGNTEDPNKGLTGAINRIARMRAEVLGLQNQIRALSADPLSDFSARIIAAGEEAAAQYTAGKATKFGDQARTVAQQKEEASIRLQLTQTMVEQARAQADENAQLAVSTAARQRANAVLTAYWTSGNRTAQGYAEALRQASQAEVTGAVRAEELRIAQQYGVRTIGEISAAYQKATGATKENADALQLQAQKTLAATEATIKNTQAEREAAQAANAALDRTQAIQDLQDYVQALNSGTEALAAYNRQLRLRAALASAGPAANVAGVTRDINDQISAEDAQARAERKKSFEEQLRLASLTAQQREVEAEAMRRVEEAQKRGSQNAQELSISWQRIQVATEQSRLNVAGLAGQTKDAVRNAFIDTGRLNFKPLKDSLTQMLRQSLYDAWLAKPIEIVVDAIVRRTKSGQERLKQQGDQLWDQFKNSDFANGISNTFKNALSKLPEGIKKLFGNGGANLGEFAGNTMAGYGTGAAVADALGIKGSTSHKGWQQAMDIGAAAIGTAIGGPIGGAIATFLSRSLGKAILGKESNHAAIASFDQFGNFTGSLTGDKRTDETIGLATAAATGITNGMKALRELGATLTTTVSKLDIGTRDKTHINFSGGQQIDTAVGDADAAVQGSLLLIARSARFADEGLQRFVDSVENSVTTIDELINKIQAYQQASDFRTSVERSILQYTDPREYALSNLRDTQVARRKQAADYYSQGLYTMDQYSQLQSNLGKLEGMEIKDLLTQLATGVDGAVASLDKLKKAQADLADYLTGLLTSSLSPLSPQEQLQLSGDKFNSLLAKAMGGDLDAFNKITGASDEYLNAAQKFFGSTEAYAAIFDRVYGQLEQLSSKEFEDPLVTAIDEQTQKLIDAINQATGTLVSSLGASAAAATTPTANDVAAAVSGGALSNTQVDQIVTAIKESSNVISDTIAGAAEAQVSATTDGFGGLTDATVDSMGTDVALNGGQVRTKAA</sequence>
<dbReference type="GO" id="GO:0098003">
    <property type="term" value="P:viral tail assembly"/>
    <property type="evidence" value="ECO:0007669"/>
    <property type="project" value="UniProtKB-KW"/>
</dbReference>
<feature type="coiled-coil region" evidence="2">
    <location>
        <begin position="1036"/>
        <end position="1063"/>
    </location>
</feature>
<evidence type="ECO:0000259" key="5">
    <source>
        <dbReference type="Pfam" id="PF20155"/>
    </source>
</evidence>
<keyword evidence="1" id="KW-1188">Viral release from host cell</keyword>
<feature type="transmembrane region" description="Helical" evidence="4">
    <location>
        <begin position="634"/>
        <end position="664"/>
    </location>
</feature>
<feature type="transmembrane region" description="Helical" evidence="4">
    <location>
        <begin position="601"/>
        <end position="622"/>
    </location>
</feature>
<feature type="coiled-coil region" evidence="2">
    <location>
        <begin position="795"/>
        <end position="832"/>
    </location>
</feature>
<dbReference type="EMBL" id="KT001913">
    <property type="protein sequence ID" value="AKU43441.1"/>
    <property type="molecule type" value="Genomic_DNA"/>
</dbReference>
<feature type="domain" description="Tape measure protein N-terminal" evidence="5">
    <location>
        <begin position="337"/>
        <end position="525"/>
    </location>
</feature>
<gene>
    <name evidence="6" type="ORF">CPT_Sansa37</name>
</gene>
<dbReference type="InterPro" id="IPR013491">
    <property type="entry name" value="Tape_meas_N"/>
</dbReference>
<feature type="region of interest" description="Disordered" evidence="3">
    <location>
        <begin position="64"/>
        <end position="83"/>
    </location>
</feature>
<evidence type="ECO:0000256" key="3">
    <source>
        <dbReference type="SAM" id="MobiDB-lite"/>
    </source>
</evidence>
<evidence type="ECO:0000256" key="2">
    <source>
        <dbReference type="SAM" id="Coils"/>
    </source>
</evidence>
<reference evidence="6 7" key="1">
    <citation type="journal article" date="2015" name="Genome Announc.">
        <title>Complete Genome Sequence of Caulobacter crescentus Siphophage Sansa.</title>
        <authorList>
            <person name="Vara L."/>
            <person name="Kane A.A."/>
            <person name="Cahill J.L."/>
            <person name="Rasche E.S."/>
            <person name="Kuty Everett G.F."/>
        </authorList>
    </citation>
    <scope>NUCLEOTIDE SEQUENCE [LARGE SCALE GENOMIC DNA]</scope>
</reference>
<evidence type="ECO:0000256" key="4">
    <source>
        <dbReference type="SAM" id="Phobius"/>
    </source>
</evidence>
<keyword evidence="2" id="KW-0175">Coiled coil</keyword>
<evidence type="ECO:0000313" key="6">
    <source>
        <dbReference type="EMBL" id="AKU43441.1"/>
    </source>
</evidence>
<keyword evidence="7" id="KW-1185">Reference proteome</keyword>
<feature type="coiled-coil region" evidence="2">
    <location>
        <begin position="106"/>
        <end position="168"/>
    </location>
</feature>